<comment type="caution">
    <text evidence="3">The sequence shown here is derived from an EMBL/GenBank/DDBJ whole genome shotgun (WGS) entry which is preliminary data.</text>
</comment>
<evidence type="ECO:0000256" key="2">
    <source>
        <dbReference type="SAM" id="SignalP"/>
    </source>
</evidence>
<feature type="signal peptide" evidence="2">
    <location>
        <begin position="1"/>
        <end position="25"/>
    </location>
</feature>
<evidence type="ECO:0000313" key="3">
    <source>
        <dbReference type="EMBL" id="ORC83141.1"/>
    </source>
</evidence>
<feature type="region of interest" description="Disordered" evidence="1">
    <location>
        <begin position="356"/>
        <end position="427"/>
    </location>
</feature>
<feature type="region of interest" description="Disordered" evidence="1">
    <location>
        <begin position="320"/>
        <end position="343"/>
    </location>
</feature>
<accession>A0A1X0NFQ5</accession>
<feature type="compositionally biased region" description="Basic and acidic residues" evidence="1">
    <location>
        <begin position="381"/>
        <end position="390"/>
    </location>
</feature>
<organism evidence="3 4">
    <name type="scientific">Trypanosoma theileri</name>
    <dbReference type="NCBI Taxonomy" id="67003"/>
    <lineage>
        <taxon>Eukaryota</taxon>
        <taxon>Discoba</taxon>
        <taxon>Euglenozoa</taxon>
        <taxon>Kinetoplastea</taxon>
        <taxon>Metakinetoplastina</taxon>
        <taxon>Trypanosomatida</taxon>
        <taxon>Trypanosomatidae</taxon>
        <taxon>Trypanosoma</taxon>
    </lineage>
</organism>
<dbReference type="EMBL" id="NBCO01000077">
    <property type="protein sequence ID" value="ORC83141.1"/>
    <property type="molecule type" value="Genomic_DNA"/>
</dbReference>
<feature type="compositionally biased region" description="Polar residues" evidence="1">
    <location>
        <begin position="391"/>
        <end position="426"/>
    </location>
</feature>
<protein>
    <submittedName>
        <fullName evidence="3">Uncharacterized protein</fullName>
    </submittedName>
</protein>
<feature type="region of interest" description="Disordered" evidence="1">
    <location>
        <begin position="197"/>
        <end position="271"/>
    </location>
</feature>
<dbReference type="AlphaFoldDB" id="A0A1X0NFQ5"/>
<dbReference type="VEuPathDB" id="TriTrypDB:TM35_000771030"/>
<evidence type="ECO:0000256" key="1">
    <source>
        <dbReference type="SAM" id="MobiDB-lite"/>
    </source>
</evidence>
<sequence length="476" mass="52114">MSMLPCRVLCLLAIVLCCVGVVTEAADYSQSPAGMYVKALRIPQEALKLKEECEKAGKDAEKAADSAYNFVATLLANIEAVAADPARVKKERRKGHELITKAEQASAKARKEGDKTTDSATGTKSMDTSSLEQAKKYYENGKNKLTETVNSFNKAIKAVKDAEHAARYAKKHADRAEEAAERVKDVLKKLDAAVAEAEKKKKEEKVKKEKQVESQPQEQKKDTSLGGQQGHTEGNKSEQTQTHTQVPAVKEAPLERNEGSVAVGADDTRDLLNTGVGNGDHLVGKHHIDTEESNTSEDHHDEEGYLRQTVGEVKSGHITTNKENQLIPPQRKQTQEEGVQNTHTSVKMEELKELHTVPHHAQEKKEEEHNSTYQRPHGRSGAREMTEDLHTPQTPTQEGNLSENQTHSGKVSRQTHSLSYPPSSDAPNIREMAANALLKSDALAKAVQQLDGSSSPALLRVPLLLLLSVLGCMAVC</sequence>
<feature type="compositionally biased region" description="Basic and acidic residues" evidence="1">
    <location>
        <begin position="356"/>
        <end position="370"/>
    </location>
</feature>
<dbReference type="RefSeq" id="XP_028877369.1">
    <property type="nucleotide sequence ID" value="XM_029031327.1"/>
</dbReference>
<dbReference type="GeneID" id="39991107"/>
<feature type="region of interest" description="Disordered" evidence="1">
    <location>
        <begin position="92"/>
        <end position="130"/>
    </location>
</feature>
<proteinExistence type="predicted"/>
<feature type="chain" id="PRO_5012823405" evidence="2">
    <location>
        <begin position="26"/>
        <end position="476"/>
    </location>
</feature>
<evidence type="ECO:0000313" key="4">
    <source>
        <dbReference type="Proteomes" id="UP000192257"/>
    </source>
</evidence>
<dbReference type="Proteomes" id="UP000192257">
    <property type="component" value="Unassembled WGS sequence"/>
</dbReference>
<feature type="compositionally biased region" description="Basic and acidic residues" evidence="1">
    <location>
        <begin position="197"/>
        <end position="223"/>
    </location>
</feature>
<feature type="compositionally biased region" description="Polar residues" evidence="1">
    <location>
        <begin position="118"/>
        <end position="130"/>
    </location>
</feature>
<name>A0A1X0NFQ5_9TRYP</name>
<keyword evidence="2" id="KW-0732">Signal</keyword>
<keyword evidence="4" id="KW-1185">Reference proteome</keyword>
<gene>
    <name evidence="3" type="ORF">TM35_000771030</name>
</gene>
<reference evidence="3 4" key="1">
    <citation type="submission" date="2017-03" db="EMBL/GenBank/DDBJ databases">
        <title>An alternative strategy for trypanosome survival in the mammalian bloodstream revealed through genome and transcriptome analysis of the ubiquitous bovine parasite Trypanosoma (Megatrypanum) theileri.</title>
        <authorList>
            <person name="Kelly S."/>
            <person name="Ivens A."/>
            <person name="Mott A."/>
            <person name="O'Neill E."/>
            <person name="Emms D."/>
            <person name="Macleod O."/>
            <person name="Voorheis P."/>
            <person name="Matthews J."/>
            <person name="Matthews K."/>
            <person name="Carrington M."/>
        </authorList>
    </citation>
    <scope>NUCLEOTIDE SEQUENCE [LARGE SCALE GENOMIC DNA]</scope>
    <source>
        <strain evidence="3">Edinburgh</strain>
    </source>
</reference>